<name>A0A4Q0VRI6_9BACI</name>
<organism evidence="4 5">
    <name type="scientific">Anaerobacillus alkaliphilus</name>
    <dbReference type="NCBI Taxonomy" id="1548597"/>
    <lineage>
        <taxon>Bacteria</taxon>
        <taxon>Bacillati</taxon>
        <taxon>Bacillota</taxon>
        <taxon>Bacilli</taxon>
        <taxon>Bacillales</taxon>
        <taxon>Bacillaceae</taxon>
        <taxon>Anaerobacillus</taxon>
    </lineage>
</organism>
<dbReference type="AlphaFoldDB" id="A0A4Q0VRI6"/>
<gene>
    <name evidence="4" type="ORF">DS745_14785</name>
</gene>
<proteinExistence type="predicted"/>
<dbReference type="NCBIfam" id="TIGR02532">
    <property type="entry name" value="IV_pilin_GFxxxE"/>
    <property type="match status" value="1"/>
</dbReference>
<keyword evidence="2" id="KW-0178">Competence</keyword>
<keyword evidence="3" id="KW-1133">Transmembrane helix</keyword>
<dbReference type="EMBL" id="QOUX01000045">
    <property type="protein sequence ID" value="RXI99483.1"/>
    <property type="molecule type" value="Genomic_DNA"/>
</dbReference>
<comment type="subcellular location">
    <subcellularLocation>
        <location evidence="1">Cell surface</location>
    </subcellularLocation>
</comment>
<dbReference type="GO" id="GO:0009986">
    <property type="term" value="C:cell surface"/>
    <property type="evidence" value="ECO:0007669"/>
    <property type="project" value="UniProtKB-SubCell"/>
</dbReference>
<evidence type="ECO:0000256" key="1">
    <source>
        <dbReference type="ARBA" id="ARBA00004241"/>
    </source>
</evidence>
<keyword evidence="3" id="KW-0812">Transmembrane</keyword>
<comment type="caution">
    <text evidence="4">The sequence shown here is derived from an EMBL/GenBank/DDBJ whole genome shotgun (WGS) entry which is preliminary data.</text>
</comment>
<evidence type="ECO:0000256" key="2">
    <source>
        <dbReference type="ARBA" id="ARBA00023287"/>
    </source>
</evidence>
<evidence type="ECO:0000256" key="3">
    <source>
        <dbReference type="SAM" id="Phobius"/>
    </source>
</evidence>
<protein>
    <submittedName>
        <fullName evidence="4">Type II secretion system protein</fullName>
    </submittedName>
</protein>
<evidence type="ECO:0000313" key="5">
    <source>
        <dbReference type="Proteomes" id="UP000290649"/>
    </source>
</evidence>
<reference evidence="4 5" key="1">
    <citation type="journal article" date="2019" name="Int. J. Syst. Evol. Microbiol.">
        <title>Anaerobacillus alkaliphilus sp. nov., a novel alkaliphilic and moderately halophilic bacterium.</title>
        <authorList>
            <person name="Borsodi A.K."/>
            <person name="Aszalos J.M."/>
            <person name="Bihari P."/>
            <person name="Nagy I."/>
            <person name="Schumann P."/>
            <person name="Sproer C."/>
            <person name="Kovacs A.L."/>
            <person name="Boka K."/>
            <person name="Dobosy P."/>
            <person name="Ovari M."/>
            <person name="Szili-Kovacs T."/>
            <person name="Toth E."/>
        </authorList>
    </citation>
    <scope>NUCLEOTIDE SEQUENCE [LARGE SCALE GENOMIC DNA]</scope>
    <source>
        <strain evidence="4 5">B16-10</strain>
    </source>
</reference>
<feature type="transmembrane region" description="Helical" evidence="3">
    <location>
        <begin position="24"/>
        <end position="47"/>
    </location>
</feature>
<dbReference type="Pfam" id="PF07963">
    <property type="entry name" value="N_methyl"/>
    <property type="match status" value="1"/>
</dbReference>
<dbReference type="GO" id="GO:0030420">
    <property type="term" value="P:establishment of competence for transformation"/>
    <property type="evidence" value="ECO:0007669"/>
    <property type="project" value="UniProtKB-KW"/>
</dbReference>
<keyword evidence="5" id="KW-1185">Reference proteome</keyword>
<dbReference type="InterPro" id="IPR012902">
    <property type="entry name" value="N_methyl_site"/>
</dbReference>
<keyword evidence="3" id="KW-0472">Membrane</keyword>
<dbReference type="OrthoDB" id="2935070at2"/>
<dbReference type="PROSITE" id="PS00409">
    <property type="entry name" value="PROKAR_NTER_METHYL"/>
    <property type="match status" value="1"/>
</dbReference>
<sequence length="128" mass="14817">MITDIGWSCSWEGEDFTLNNSKGFSLIEVMTSLMILSLTSMAILPALNQVYEERMAILQEKQGINILEKMLTEWTYDGDFLYEEEINDLETMYRVSYTFADSGPDLKVCVTWQGRNQRLYERCASAKK</sequence>
<accession>A0A4Q0VRI6</accession>
<evidence type="ECO:0000313" key="4">
    <source>
        <dbReference type="EMBL" id="RXI99483.1"/>
    </source>
</evidence>
<dbReference type="Proteomes" id="UP000290649">
    <property type="component" value="Unassembled WGS sequence"/>
</dbReference>